<sequence length="295" mass="30220">MLLRAESNLAKTSNSSGFLAIDIGGTKLAVGVVSTSGELLSRVQTQTPATDVWGALKKLIDVQMLESSVRLEACGVGCGGPMTLGGEHVSPLNIAEWRGFGLRSAVEQATGLTTYIANDAQALVLGEVWCGSAVGVSDVIGMVVSTGVGGGIVSHNKLVTGRLGNAGHIGHVIVEPDGRLCECGAYGCLEAHVSGRSIEAMIGKSSEHASNEVRIEAGKLVGRALVSVGALMDLQLCVIGGSVALGFGAPFFNAVQHELDRSARLEFIRGMKVLPVGLGDAAPLIGAASLARSSY</sequence>
<proteinExistence type="predicted"/>
<evidence type="ECO:0000313" key="1">
    <source>
        <dbReference type="EMBL" id="CAB4784981.1"/>
    </source>
</evidence>
<accession>A0A6J6WII6</accession>
<protein>
    <submittedName>
        <fullName evidence="1">Unannotated protein</fullName>
    </submittedName>
</protein>
<dbReference type="InterPro" id="IPR043129">
    <property type="entry name" value="ATPase_NBD"/>
</dbReference>
<name>A0A6J6WII6_9ZZZZ</name>
<dbReference type="Pfam" id="PF00480">
    <property type="entry name" value="ROK"/>
    <property type="match status" value="1"/>
</dbReference>
<dbReference type="PROSITE" id="PS01125">
    <property type="entry name" value="ROK"/>
    <property type="match status" value="1"/>
</dbReference>
<dbReference type="AlphaFoldDB" id="A0A6J6WII6"/>
<organism evidence="1">
    <name type="scientific">freshwater metagenome</name>
    <dbReference type="NCBI Taxonomy" id="449393"/>
    <lineage>
        <taxon>unclassified sequences</taxon>
        <taxon>metagenomes</taxon>
        <taxon>ecological metagenomes</taxon>
    </lineage>
</organism>
<reference evidence="1" key="1">
    <citation type="submission" date="2020-05" db="EMBL/GenBank/DDBJ databases">
        <authorList>
            <person name="Chiriac C."/>
            <person name="Salcher M."/>
            <person name="Ghai R."/>
            <person name="Kavagutti S V."/>
        </authorList>
    </citation>
    <scope>NUCLEOTIDE SEQUENCE</scope>
</reference>
<dbReference type="InterPro" id="IPR000600">
    <property type="entry name" value="ROK"/>
</dbReference>
<dbReference type="InterPro" id="IPR049874">
    <property type="entry name" value="ROK_cs"/>
</dbReference>
<dbReference type="EMBL" id="CAFAAG010000005">
    <property type="protein sequence ID" value="CAB4784981.1"/>
    <property type="molecule type" value="Genomic_DNA"/>
</dbReference>
<dbReference type="PANTHER" id="PTHR18964">
    <property type="entry name" value="ROK (REPRESSOR, ORF, KINASE) FAMILY"/>
    <property type="match status" value="1"/>
</dbReference>
<gene>
    <name evidence="1" type="ORF">UFOPK2975_00151</name>
</gene>
<dbReference type="Gene3D" id="3.30.420.40">
    <property type="match status" value="2"/>
</dbReference>
<dbReference type="SUPFAM" id="SSF53067">
    <property type="entry name" value="Actin-like ATPase domain"/>
    <property type="match status" value="1"/>
</dbReference>
<dbReference type="PANTHER" id="PTHR18964:SF169">
    <property type="entry name" value="N-ACETYLMANNOSAMINE KINASE"/>
    <property type="match status" value="1"/>
</dbReference>